<accession>A0A0M3V2B8</accession>
<dbReference type="AlphaFoldDB" id="A0A0M3V2B8"/>
<dbReference type="PANTHER" id="PTHR42714:SF2">
    <property type="entry name" value="TRNA MODIFICATION GTPASE GTPBP3, MITOCHONDRIAL"/>
    <property type="match status" value="1"/>
</dbReference>
<gene>
    <name evidence="6 9" type="primary">mnmE</name>
    <name evidence="6" type="synonym">trmE</name>
    <name evidence="9" type="ORF">CCON33237_0754</name>
</gene>
<dbReference type="InterPro" id="IPR006073">
    <property type="entry name" value="GTP-bd"/>
</dbReference>
<dbReference type="Pfam" id="PF10396">
    <property type="entry name" value="TrmE_N"/>
    <property type="match status" value="1"/>
</dbReference>
<dbReference type="InterPro" id="IPR004520">
    <property type="entry name" value="GTPase_MnmE"/>
</dbReference>
<dbReference type="HAMAP" id="MF_00379">
    <property type="entry name" value="GTPase_MnmE"/>
    <property type="match status" value="1"/>
</dbReference>
<dbReference type="PROSITE" id="PS51709">
    <property type="entry name" value="G_TRME"/>
    <property type="match status" value="1"/>
</dbReference>
<reference evidence="10" key="1">
    <citation type="submission" date="2015-08" db="EMBL/GenBank/DDBJ databases">
        <title>Comparative genomics of the Campylobacter concisus group.</title>
        <authorList>
            <person name="Miller W.G."/>
            <person name="Yee E."/>
            <person name="Chapman M.H."/>
            <person name="Huynh S."/>
            <person name="Bono J.L."/>
            <person name="On S.L.W."/>
            <person name="St Leger J."/>
            <person name="Foster G."/>
            <person name="Parker C.T."/>
        </authorList>
    </citation>
    <scope>NUCLEOTIDE SEQUENCE [LARGE SCALE GENOMIC DNA]</scope>
    <source>
        <strain evidence="10">ATCC 33237</strain>
    </source>
</reference>
<feature type="domain" description="TrmE-type G" evidence="8">
    <location>
        <begin position="214"/>
        <end position="370"/>
    </location>
</feature>
<comment type="subcellular location">
    <subcellularLocation>
        <location evidence="6">Cytoplasm</location>
    </subcellularLocation>
</comment>
<keyword evidence="3 6" id="KW-0547">Nucleotide-binding</keyword>
<sequence length="441" mass="48721">MSETIAALATAYGIGSVSIVRLSGKDALATSLKLLKLSNLEPRYAKLAKIYSLDDEILDEGIVIYFKAPASFTGEDIVEFQTHGGIVVSERILNELIKAGARLAMPGEFSKRAFLNGKMDLAKAEAMQGLITSKSEIAAKILTRQMQGDLSKFVGEIRGEVVKTLAFVETMIDYADDDLPTNLLDQTKEMLLRNSEKLEHIATLSEQRRGLIDGFKIAIVGKPNVGKSSILNSFLAYERAIVSDEAGTTRDRIEENFKIGSHLVRIIDTAGIRKDAGKIEQIGINYSISAINEADIILAVFDGSCLSDEQDKDIIRLVSNSSKKAFFILNKSDLAFKFDIELDDAIKISAKTDTSVVLKELESYLKTQDTDEIMLSSNRQILSCKEASEALKRAFLRLSEEELEIFAYELNSAIKALASITKPFERSEILDEMFSHFCLGK</sequence>
<dbReference type="InterPro" id="IPR025867">
    <property type="entry name" value="MnmE_helical"/>
</dbReference>
<dbReference type="Pfam" id="PF01926">
    <property type="entry name" value="MMR_HSR1"/>
    <property type="match status" value="1"/>
</dbReference>
<dbReference type="GO" id="GO:0046872">
    <property type="term" value="F:metal ion binding"/>
    <property type="evidence" value="ECO:0007669"/>
    <property type="project" value="UniProtKB-KW"/>
</dbReference>
<dbReference type="CDD" id="cd04164">
    <property type="entry name" value="trmE"/>
    <property type="match status" value="1"/>
</dbReference>
<dbReference type="GO" id="GO:0030488">
    <property type="term" value="P:tRNA methylation"/>
    <property type="evidence" value="ECO:0007669"/>
    <property type="project" value="TreeGrafter"/>
</dbReference>
<evidence type="ECO:0000256" key="1">
    <source>
        <dbReference type="ARBA" id="ARBA00011043"/>
    </source>
</evidence>
<dbReference type="GO" id="GO:0005525">
    <property type="term" value="F:GTP binding"/>
    <property type="evidence" value="ECO:0007669"/>
    <property type="project" value="UniProtKB-UniRule"/>
</dbReference>
<dbReference type="GO" id="GO:0002098">
    <property type="term" value="P:tRNA wobble uridine modification"/>
    <property type="evidence" value="ECO:0007669"/>
    <property type="project" value="TreeGrafter"/>
</dbReference>
<dbReference type="Gene3D" id="3.40.50.300">
    <property type="entry name" value="P-loop containing nucleotide triphosphate hydrolases"/>
    <property type="match status" value="1"/>
</dbReference>
<organism evidence="9 10">
    <name type="scientific">Campylobacter concisus</name>
    <dbReference type="NCBI Taxonomy" id="199"/>
    <lineage>
        <taxon>Bacteria</taxon>
        <taxon>Pseudomonadati</taxon>
        <taxon>Campylobacterota</taxon>
        <taxon>Epsilonproteobacteria</taxon>
        <taxon>Campylobacterales</taxon>
        <taxon>Campylobacteraceae</taxon>
        <taxon>Campylobacter</taxon>
    </lineage>
</organism>
<keyword evidence="5 6" id="KW-0342">GTP-binding</keyword>
<dbReference type="InterPro" id="IPR027368">
    <property type="entry name" value="MnmE_dom2"/>
</dbReference>
<feature type="binding site" evidence="6">
    <location>
        <position position="441"/>
    </location>
    <ligand>
        <name>(6S)-5-formyl-5,6,7,8-tetrahydrofolate</name>
        <dbReference type="ChEBI" id="CHEBI:57457"/>
    </ligand>
</feature>
<dbReference type="NCBIfam" id="TIGR00450">
    <property type="entry name" value="mnmE_trmE_thdF"/>
    <property type="match status" value="1"/>
</dbReference>
<feature type="binding site" evidence="6">
    <location>
        <position position="21"/>
    </location>
    <ligand>
        <name>(6S)-5-formyl-5,6,7,8-tetrahydrofolate</name>
        <dbReference type="ChEBI" id="CHEBI:57457"/>
    </ligand>
</feature>
<evidence type="ECO:0000256" key="7">
    <source>
        <dbReference type="RuleBase" id="RU003313"/>
    </source>
</evidence>
<comment type="caution">
    <text evidence="6">Lacks conserved residue(s) required for the propagation of feature annotation.</text>
</comment>
<evidence type="ECO:0000313" key="9">
    <source>
        <dbReference type="EMBL" id="ALF47442.1"/>
    </source>
</evidence>
<dbReference type="KEGG" id="ccoc:CCON33237_0754"/>
<feature type="binding site" evidence="6">
    <location>
        <position position="79"/>
    </location>
    <ligand>
        <name>(6S)-5-formyl-5,6,7,8-tetrahydrofolate</name>
        <dbReference type="ChEBI" id="CHEBI:57457"/>
    </ligand>
</feature>
<dbReference type="SUPFAM" id="SSF52540">
    <property type="entry name" value="P-loop containing nucleoside triphosphate hydrolases"/>
    <property type="match status" value="1"/>
</dbReference>
<dbReference type="CDD" id="cd14858">
    <property type="entry name" value="TrmE_N"/>
    <property type="match status" value="1"/>
</dbReference>
<comment type="subunit">
    <text evidence="6">Homodimer. Heterotetramer of two MnmE and two MnmG subunits.</text>
</comment>
<evidence type="ECO:0000259" key="8">
    <source>
        <dbReference type="PROSITE" id="PS51709"/>
    </source>
</evidence>
<feature type="binding site" evidence="6">
    <location>
        <begin position="268"/>
        <end position="271"/>
    </location>
    <ligand>
        <name>GTP</name>
        <dbReference type="ChEBI" id="CHEBI:37565"/>
    </ligand>
</feature>
<dbReference type="GO" id="GO:0003924">
    <property type="term" value="F:GTPase activity"/>
    <property type="evidence" value="ECO:0007669"/>
    <property type="project" value="UniProtKB-UniRule"/>
</dbReference>
<dbReference type="RefSeq" id="WP_054196460.1">
    <property type="nucleotide sequence ID" value="NZ_CABMKQ010000034.1"/>
</dbReference>
<keyword evidence="2 6" id="KW-0819">tRNA processing</keyword>
<dbReference type="Pfam" id="PF12631">
    <property type="entry name" value="MnmE_helical"/>
    <property type="match status" value="1"/>
</dbReference>
<dbReference type="InterPro" id="IPR018948">
    <property type="entry name" value="GTP-bd_TrmE_N"/>
</dbReference>
<evidence type="ECO:0000256" key="2">
    <source>
        <dbReference type="ARBA" id="ARBA00022694"/>
    </source>
</evidence>
<keyword evidence="6" id="KW-0378">Hydrolase</keyword>
<feature type="binding site" evidence="6">
    <location>
        <position position="228"/>
    </location>
    <ligand>
        <name>Mg(2+)</name>
        <dbReference type="ChEBI" id="CHEBI:18420"/>
    </ligand>
</feature>
<feature type="binding site" evidence="6">
    <location>
        <begin position="243"/>
        <end position="249"/>
    </location>
    <ligand>
        <name>GTP</name>
        <dbReference type="ChEBI" id="CHEBI:37565"/>
    </ligand>
</feature>
<evidence type="ECO:0000256" key="4">
    <source>
        <dbReference type="ARBA" id="ARBA00022958"/>
    </source>
</evidence>
<protein>
    <recommendedName>
        <fullName evidence="6">tRNA modification GTPase MnmE</fullName>
        <ecNumber evidence="6">3.6.-.-</ecNumber>
    </recommendedName>
</protein>
<name>A0A0M3V2B8_9BACT</name>
<feature type="binding site" evidence="6">
    <location>
        <position position="249"/>
    </location>
    <ligand>
        <name>Mg(2+)</name>
        <dbReference type="ChEBI" id="CHEBI:18420"/>
    </ligand>
</feature>
<dbReference type="InterPro" id="IPR027417">
    <property type="entry name" value="P-loop_NTPase"/>
</dbReference>
<dbReference type="SUPFAM" id="SSF103025">
    <property type="entry name" value="Folate-binding domain"/>
    <property type="match status" value="1"/>
</dbReference>
<proteinExistence type="inferred from homology"/>
<keyword evidence="4 6" id="KW-0630">Potassium</keyword>
<dbReference type="InterPro" id="IPR031168">
    <property type="entry name" value="G_TrmE"/>
</dbReference>
<dbReference type="EC" id="3.6.-.-" evidence="6"/>
<dbReference type="GO" id="GO:0005829">
    <property type="term" value="C:cytosol"/>
    <property type="evidence" value="ECO:0007669"/>
    <property type="project" value="TreeGrafter"/>
</dbReference>
<comment type="similarity">
    <text evidence="1 6 7">Belongs to the TRAFAC class TrmE-Era-EngA-EngB-Septin-like GTPase superfamily. TrmE GTPase family.</text>
</comment>
<evidence type="ECO:0000256" key="6">
    <source>
        <dbReference type="HAMAP-Rule" id="MF_00379"/>
    </source>
</evidence>
<comment type="function">
    <text evidence="6">Exhibits a very high intrinsic GTPase hydrolysis rate. Involved in the addition of a carboxymethylaminomethyl (cmnm) group at the wobble position (U34) of certain tRNAs, forming tRNA-cmnm(5)s(2)U34.</text>
</comment>
<dbReference type="NCBIfam" id="TIGR00231">
    <property type="entry name" value="small_GTP"/>
    <property type="match status" value="1"/>
</dbReference>
<feature type="binding site" evidence="6">
    <location>
        <begin position="224"/>
        <end position="229"/>
    </location>
    <ligand>
        <name>GTP</name>
        <dbReference type="ChEBI" id="CHEBI:37565"/>
    </ligand>
</feature>
<dbReference type="Gene3D" id="1.20.120.430">
    <property type="entry name" value="tRNA modification GTPase MnmE domain 2"/>
    <property type="match status" value="1"/>
</dbReference>
<keyword evidence="6" id="KW-0460">Magnesium</keyword>
<feature type="binding site" evidence="6">
    <location>
        <position position="118"/>
    </location>
    <ligand>
        <name>(6S)-5-formyl-5,6,7,8-tetrahydrofolate</name>
        <dbReference type="ChEBI" id="CHEBI:57457"/>
    </ligand>
</feature>
<dbReference type="EMBL" id="CP012541">
    <property type="protein sequence ID" value="ALF47442.1"/>
    <property type="molecule type" value="Genomic_DNA"/>
</dbReference>
<dbReference type="InterPro" id="IPR005225">
    <property type="entry name" value="Small_GTP-bd"/>
</dbReference>
<evidence type="ECO:0000313" key="10">
    <source>
        <dbReference type="Proteomes" id="UP000066049"/>
    </source>
</evidence>
<dbReference type="GeneID" id="28662428"/>
<dbReference type="Proteomes" id="UP000066049">
    <property type="component" value="Chromosome"/>
</dbReference>
<dbReference type="PATRIC" id="fig|199.248.peg.781"/>
<dbReference type="PANTHER" id="PTHR42714">
    <property type="entry name" value="TRNA MODIFICATION GTPASE GTPBP3"/>
    <property type="match status" value="1"/>
</dbReference>
<evidence type="ECO:0000256" key="3">
    <source>
        <dbReference type="ARBA" id="ARBA00022741"/>
    </source>
</evidence>
<evidence type="ECO:0000256" key="5">
    <source>
        <dbReference type="ARBA" id="ARBA00023134"/>
    </source>
</evidence>
<keyword evidence="6" id="KW-0963">Cytoplasm</keyword>
<dbReference type="InterPro" id="IPR027266">
    <property type="entry name" value="TrmE/GcvT-like"/>
</dbReference>
<comment type="cofactor">
    <cofactor evidence="6">
        <name>K(+)</name>
        <dbReference type="ChEBI" id="CHEBI:29103"/>
    </cofactor>
    <text evidence="6">Binds 1 potassium ion per subunit.</text>
</comment>
<dbReference type="Gene3D" id="3.30.1360.120">
    <property type="entry name" value="Probable tRNA modification gtpase trme, domain 1"/>
    <property type="match status" value="1"/>
</dbReference>
<keyword evidence="6" id="KW-0479">Metal-binding</keyword>